<keyword evidence="1" id="KW-0472">Membrane</keyword>
<sequence length="277" mass="33351">MEQKFSLLLFIKICTSIILSWICNFYHAMSTFNKYMDVIYNIREHKNTRTYRLLAECKQDHVSHITGLKQLIPNNKYMENKKICYNEKKNKRKYEKLDESSLINAGYHNQSKKNKLYIFETKTYSHLEKKIFKELDYLDFLKDNKTISDRVYKKTIFEKHKLRVFIPVTLLLLFSTYFILDLFFNCGLKSALFKLLKHFLGRAPLDHLYTYLKNNVGSFFSITINEGIKAKVLHITPFFYFVIYFTLFFILGITLILGVIYYHKKVKKYQKIKYQKR</sequence>
<feature type="transmembrane region" description="Helical" evidence="1">
    <location>
        <begin position="6"/>
        <end position="26"/>
    </location>
</feature>
<evidence type="ECO:0000313" key="2">
    <source>
        <dbReference type="EMBL" id="SCP03023.1"/>
    </source>
</evidence>
<dbReference type="VEuPathDB" id="PlasmoDB:PmUG01_13066800"/>
<keyword evidence="1" id="KW-0812">Transmembrane</keyword>
<gene>
    <name evidence="2" type="primary">PmUG01_13066800</name>
    <name evidence="2" type="ORF">PMUG01_13066800</name>
</gene>
<proteinExistence type="predicted"/>
<dbReference type="KEGG" id="pmal:PMUG01_13066800"/>
<dbReference type="EMBL" id="LT594634">
    <property type="protein sequence ID" value="SCP03023.1"/>
    <property type="molecule type" value="Genomic_DNA"/>
</dbReference>
<reference evidence="2 3" key="1">
    <citation type="submission" date="2016-06" db="EMBL/GenBank/DDBJ databases">
        <authorList>
            <consortium name="Pathogen Informatics"/>
        </authorList>
    </citation>
    <scope>NUCLEOTIDE SEQUENCE [LARGE SCALE GENOMIC DNA]</scope>
</reference>
<dbReference type="InterPro" id="IPR022139">
    <property type="entry name" value="Fam-L/Fam-M-like_plasmodium"/>
</dbReference>
<protein>
    <submittedName>
        <fullName evidence="2">Fam-l protein</fullName>
    </submittedName>
</protein>
<evidence type="ECO:0000256" key="1">
    <source>
        <dbReference type="SAM" id="Phobius"/>
    </source>
</evidence>
<organism evidence="2 3">
    <name type="scientific">Plasmodium malariae</name>
    <dbReference type="NCBI Taxonomy" id="5858"/>
    <lineage>
        <taxon>Eukaryota</taxon>
        <taxon>Sar</taxon>
        <taxon>Alveolata</taxon>
        <taxon>Apicomplexa</taxon>
        <taxon>Aconoidasida</taxon>
        <taxon>Haemosporida</taxon>
        <taxon>Plasmodiidae</taxon>
        <taxon>Plasmodium</taxon>
        <taxon>Plasmodium (Plasmodium)</taxon>
    </lineage>
</organism>
<dbReference type="Proteomes" id="UP000219813">
    <property type="component" value="Chromosome 13"/>
</dbReference>
<name>A0A1D3TDM7_PLAMA</name>
<dbReference type="Pfam" id="PF12420">
    <property type="entry name" value="DUF3671"/>
    <property type="match status" value="1"/>
</dbReference>
<dbReference type="AlphaFoldDB" id="A0A1D3TDM7"/>
<dbReference type="OrthoDB" id="10669034at2759"/>
<accession>A0A1D3TDM7</accession>
<feature type="transmembrane region" description="Helical" evidence="1">
    <location>
        <begin position="162"/>
        <end position="180"/>
    </location>
</feature>
<keyword evidence="3" id="KW-1185">Reference proteome</keyword>
<dbReference type="GeneID" id="39871388"/>
<dbReference type="RefSeq" id="XP_028864008.1">
    <property type="nucleotide sequence ID" value="XM_029007639.1"/>
</dbReference>
<evidence type="ECO:0000313" key="3">
    <source>
        <dbReference type="Proteomes" id="UP000219813"/>
    </source>
</evidence>
<feature type="transmembrane region" description="Helical" evidence="1">
    <location>
        <begin position="238"/>
        <end position="262"/>
    </location>
</feature>
<keyword evidence="1" id="KW-1133">Transmembrane helix</keyword>